<evidence type="ECO:0000313" key="3">
    <source>
        <dbReference type="Proteomes" id="UP000519439"/>
    </source>
</evidence>
<gene>
    <name evidence="2" type="ORF">GGR34_003138</name>
</gene>
<feature type="transmembrane region" description="Helical" evidence="1">
    <location>
        <begin position="190"/>
        <end position="209"/>
    </location>
</feature>
<dbReference type="InterPro" id="IPR025333">
    <property type="entry name" value="DUF4239"/>
</dbReference>
<organism evidence="2 3">
    <name type="scientific">Microvirga flocculans</name>
    <dbReference type="NCBI Taxonomy" id="217168"/>
    <lineage>
        <taxon>Bacteria</taxon>
        <taxon>Pseudomonadati</taxon>
        <taxon>Pseudomonadota</taxon>
        <taxon>Alphaproteobacteria</taxon>
        <taxon>Hyphomicrobiales</taxon>
        <taxon>Methylobacteriaceae</taxon>
        <taxon>Microvirga</taxon>
    </lineage>
</organism>
<keyword evidence="1" id="KW-0812">Transmembrane</keyword>
<keyword evidence="1" id="KW-1133">Transmembrane helix</keyword>
<keyword evidence="3" id="KW-1185">Reference proteome</keyword>
<feature type="transmembrane region" description="Helical" evidence="1">
    <location>
        <begin position="52"/>
        <end position="73"/>
    </location>
</feature>
<feature type="transmembrane region" description="Helical" evidence="1">
    <location>
        <begin position="12"/>
        <end position="32"/>
    </location>
</feature>
<protein>
    <recommendedName>
        <fullName evidence="4">DUF4239 domain-containing protein</fullName>
    </recommendedName>
</protein>
<evidence type="ECO:0000256" key="1">
    <source>
        <dbReference type="SAM" id="Phobius"/>
    </source>
</evidence>
<dbReference type="EMBL" id="JACIDC010000011">
    <property type="protein sequence ID" value="MBB4041461.1"/>
    <property type="molecule type" value="Genomic_DNA"/>
</dbReference>
<feature type="transmembrane region" description="Helical" evidence="1">
    <location>
        <begin position="215"/>
        <end position="237"/>
    </location>
</feature>
<dbReference type="AlphaFoldDB" id="A0A7W6N987"/>
<reference evidence="2 3" key="1">
    <citation type="submission" date="2020-08" db="EMBL/GenBank/DDBJ databases">
        <title>Genomic Encyclopedia of Type Strains, Phase IV (KMG-IV): sequencing the most valuable type-strain genomes for metagenomic binning, comparative biology and taxonomic classification.</title>
        <authorList>
            <person name="Goeker M."/>
        </authorList>
    </citation>
    <scope>NUCLEOTIDE SEQUENCE [LARGE SCALE GENOMIC DNA]</scope>
    <source>
        <strain evidence="2 3">DSM 15743</strain>
    </source>
</reference>
<keyword evidence="1" id="KW-0472">Membrane</keyword>
<comment type="caution">
    <text evidence="2">The sequence shown here is derived from an EMBL/GenBank/DDBJ whole genome shotgun (WGS) entry which is preliminary data.</text>
</comment>
<name>A0A7W6N987_9HYPH</name>
<dbReference type="Pfam" id="PF14023">
    <property type="entry name" value="Bestrophin-like"/>
    <property type="match status" value="1"/>
</dbReference>
<proteinExistence type="predicted"/>
<sequence length="263" mass="29305">MIDRLHQQPLLLGAVIVCLIFVVPTLIGSLLLQPAVGRLLRGERDPNPVVGLLLNVYSLYYGVLLALLSIAVFENYNRAQDAVGREASSAVALYRIFSGYPEPARTSLSYLLRQYLDEETGPGWAFQRDGRISMRGAQLVDRLSRELLGFRPDPNAGESPIHSAALQTFDEFIEQRRLRLQAAGTRVPRVIWSIVLVGAALNVLILWLFDLRRTTHLILGGVLMTYIGLVIYMVGVLDRPFHGAHGLKPGDLIQARQQMTPLR</sequence>
<dbReference type="Proteomes" id="UP000519439">
    <property type="component" value="Unassembled WGS sequence"/>
</dbReference>
<evidence type="ECO:0008006" key="4">
    <source>
        <dbReference type="Google" id="ProtNLM"/>
    </source>
</evidence>
<evidence type="ECO:0000313" key="2">
    <source>
        <dbReference type="EMBL" id="MBB4041461.1"/>
    </source>
</evidence>
<dbReference type="RefSeq" id="WP_027317030.1">
    <property type="nucleotide sequence ID" value="NZ_JACIDC010000011.1"/>
</dbReference>
<accession>A0A7W6N987</accession>